<accession>A0A4R8M0D9</accession>
<proteinExistence type="predicted"/>
<comment type="caution">
    <text evidence="1">The sequence shown here is derived from an EMBL/GenBank/DDBJ whole genome shotgun (WGS) entry which is preliminary data.</text>
</comment>
<reference evidence="1 2" key="1">
    <citation type="submission" date="2019-03" db="EMBL/GenBank/DDBJ databases">
        <title>Genomic Encyclopedia of Type Strains, Phase III (KMG-III): the genomes of soil and plant-associated and newly described type strains.</title>
        <authorList>
            <person name="Whitman W."/>
        </authorList>
    </citation>
    <scope>NUCLEOTIDE SEQUENCE [LARGE SCALE GENOMIC DNA]</scope>
    <source>
        <strain evidence="1 2">LMG 29544</strain>
    </source>
</reference>
<dbReference type="GO" id="GO:0016740">
    <property type="term" value="F:transferase activity"/>
    <property type="evidence" value="ECO:0007669"/>
    <property type="project" value="UniProtKB-KW"/>
</dbReference>
<dbReference type="AlphaFoldDB" id="A0A4R8M0D9"/>
<dbReference type="SUPFAM" id="SSF53756">
    <property type="entry name" value="UDP-Glycosyltransferase/glycogen phosphorylase"/>
    <property type="match status" value="1"/>
</dbReference>
<keyword evidence="2" id="KW-1185">Reference proteome</keyword>
<dbReference type="Pfam" id="PF13692">
    <property type="entry name" value="Glyco_trans_1_4"/>
    <property type="match status" value="1"/>
</dbReference>
<sequence length="381" mass="43200">MSINVNVHLFYGADPRSYRKGDNIGCLYGYHHAESDEFHLTYSEDARESKPVKLARRALKALLGFDMLHTWRNREQILRSDVVWTHTEHEHLAVSLLLLLYGHRFRERARPLLLAQSIWLLDKWAGYGMLRRWLYRKLVARADVLTTHSSVNAALCQRYLQRDATQVFYGLNTNDFPVHEPREWVPHTPLRIAAIGNDRDRDWRTLIEAFGHDARYQVRLATRRRIPASLRAPNVEIASASGIAKQRELYAWADVIVVPLRHNSHVSGLTVTLEAAAVGKPMLVTDVGGLKEYFPAHAATYVPPFDPHALREAANRLVASPEHALRQARAAAAELLARDFTTQHFAQQHVRITRDMLQHRMRASGAGVAASSSARSSRAGV</sequence>
<keyword evidence="1" id="KW-0808">Transferase</keyword>
<organism evidence="1 2">
    <name type="scientific">Paraburkholderia rhizosphaerae</name>
    <dbReference type="NCBI Taxonomy" id="480658"/>
    <lineage>
        <taxon>Bacteria</taxon>
        <taxon>Pseudomonadati</taxon>
        <taxon>Pseudomonadota</taxon>
        <taxon>Betaproteobacteria</taxon>
        <taxon>Burkholderiales</taxon>
        <taxon>Burkholderiaceae</taxon>
        <taxon>Paraburkholderia</taxon>
    </lineage>
</organism>
<dbReference type="RefSeq" id="WP_134190845.1">
    <property type="nucleotide sequence ID" value="NZ_JBHLUW010000002.1"/>
</dbReference>
<dbReference type="OrthoDB" id="7062828at2"/>
<dbReference type="Gene3D" id="3.40.50.2000">
    <property type="entry name" value="Glycogen Phosphorylase B"/>
    <property type="match status" value="2"/>
</dbReference>
<dbReference type="EMBL" id="SORE01000004">
    <property type="protein sequence ID" value="TDY52812.1"/>
    <property type="molecule type" value="Genomic_DNA"/>
</dbReference>
<evidence type="ECO:0000313" key="2">
    <source>
        <dbReference type="Proteomes" id="UP000295509"/>
    </source>
</evidence>
<dbReference type="PANTHER" id="PTHR12526">
    <property type="entry name" value="GLYCOSYLTRANSFERASE"/>
    <property type="match status" value="1"/>
</dbReference>
<evidence type="ECO:0000313" key="1">
    <source>
        <dbReference type="EMBL" id="TDY52812.1"/>
    </source>
</evidence>
<dbReference type="CDD" id="cd03801">
    <property type="entry name" value="GT4_PimA-like"/>
    <property type="match status" value="1"/>
</dbReference>
<protein>
    <submittedName>
        <fullName evidence="1">Glycosyltransferase involved in cell wall biosynthesis</fullName>
    </submittedName>
</protein>
<name>A0A4R8M0D9_9BURK</name>
<gene>
    <name evidence="1" type="ORF">BX592_10494</name>
</gene>
<dbReference type="Proteomes" id="UP000295509">
    <property type="component" value="Unassembled WGS sequence"/>
</dbReference>